<feature type="compositionally biased region" description="Acidic residues" evidence="2">
    <location>
        <begin position="569"/>
        <end position="595"/>
    </location>
</feature>
<reference evidence="4" key="1">
    <citation type="journal article" date="2014" name="Proc. Natl. Acad. Sci. U.S.A.">
        <title>Extensive sampling of basidiomycete genomes demonstrates inadequacy of the white-rot/brown-rot paradigm for wood decay fungi.</title>
        <authorList>
            <person name="Riley R."/>
            <person name="Salamov A.A."/>
            <person name="Brown D.W."/>
            <person name="Nagy L.G."/>
            <person name="Floudas D."/>
            <person name="Held B.W."/>
            <person name="Levasseur A."/>
            <person name="Lombard V."/>
            <person name="Morin E."/>
            <person name="Otillar R."/>
            <person name="Lindquist E.A."/>
            <person name="Sun H."/>
            <person name="LaButti K.M."/>
            <person name="Schmutz J."/>
            <person name="Jabbour D."/>
            <person name="Luo H."/>
            <person name="Baker S.E."/>
            <person name="Pisabarro A.G."/>
            <person name="Walton J.D."/>
            <person name="Blanchette R.A."/>
            <person name="Henrissat B."/>
            <person name="Martin F."/>
            <person name="Cullen D."/>
            <person name="Hibbett D.S."/>
            <person name="Grigoriev I.V."/>
        </authorList>
    </citation>
    <scope>NUCLEOTIDE SEQUENCE [LARGE SCALE GENOMIC DNA]</scope>
    <source>
        <strain evidence="4">FD-172 SS1</strain>
    </source>
</reference>
<dbReference type="AlphaFoldDB" id="A0A067MEF2"/>
<dbReference type="SUPFAM" id="SSF54373">
    <property type="entry name" value="FAD-linked reductases, C-terminal domain"/>
    <property type="match status" value="1"/>
</dbReference>
<evidence type="ECO:0000256" key="1">
    <source>
        <dbReference type="ARBA" id="ARBA00005593"/>
    </source>
</evidence>
<dbReference type="GO" id="GO:0007264">
    <property type="term" value="P:small GTPase-mediated signal transduction"/>
    <property type="evidence" value="ECO:0007669"/>
    <property type="project" value="InterPro"/>
</dbReference>
<dbReference type="Gene3D" id="3.30.519.10">
    <property type="entry name" value="Guanine Nucleotide Dissociation Inhibitor, domain 2"/>
    <property type="match status" value="1"/>
</dbReference>
<dbReference type="PANTHER" id="PTHR11787">
    <property type="entry name" value="RAB GDP-DISSOCIATION INHIBITOR"/>
    <property type="match status" value="1"/>
</dbReference>
<dbReference type="PRINTS" id="PR00891">
    <property type="entry name" value="RABGDIREP"/>
</dbReference>
<dbReference type="SUPFAM" id="SSF51905">
    <property type="entry name" value="FAD/NAD(P)-binding domain"/>
    <property type="match status" value="1"/>
</dbReference>
<keyword evidence="4" id="KW-1185">Reference proteome</keyword>
<dbReference type="EMBL" id="KL198039">
    <property type="protein sequence ID" value="KDQ14153.1"/>
    <property type="molecule type" value="Genomic_DNA"/>
</dbReference>
<dbReference type="Gene3D" id="1.10.405.10">
    <property type="entry name" value="Guanine Nucleotide Dissociation Inhibitor, domain 1"/>
    <property type="match status" value="1"/>
</dbReference>
<protein>
    <recommendedName>
        <fullName evidence="5">Rab proteins geranylgeranyltransferase</fullName>
    </recommendedName>
</protein>
<dbReference type="STRING" id="930990.A0A067MEF2"/>
<dbReference type="InParanoid" id="A0A067MEF2"/>
<dbReference type="InterPro" id="IPR018203">
    <property type="entry name" value="GDP_dissociation_inhibitor"/>
</dbReference>
<organism evidence="3 4">
    <name type="scientific">Botryobasidium botryosum (strain FD-172 SS1)</name>
    <dbReference type="NCBI Taxonomy" id="930990"/>
    <lineage>
        <taxon>Eukaryota</taxon>
        <taxon>Fungi</taxon>
        <taxon>Dikarya</taxon>
        <taxon>Basidiomycota</taxon>
        <taxon>Agaricomycotina</taxon>
        <taxon>Agaricomycetes</taxon>
        <taxon>Cantharellales</taxon>
        <taxon>Botryobasidiaceae</taxon>
        <taxon>Botryobasidium</taxon>
    </lineage>
</organism>
<dbReference type="GO" id="GO:0005968">
    <property type="term" value="C:Rab-protein geranylgeranyltransferase complex"/>
    <property type="evidence" value="ECO:0007669"/>
    <property type="project" value="TreeGrafter"/>
</dbReference>
<dbReference type="GO" id="GO:0005634">
    <property type="term" value="C:nucleus"/>
    <property type="evidence" value="ECO:0007669"/>
    <property type="project" value="TreeGrafter"/>
</dbReference>
<evidence type="ECO:0000256" key="2">
    <source>
        <dbReference type="SAM" id="MobiDB-lite"/>
    </source>
</evidence>
<dbReference type="PANTHER" id="PTHR11787:SF4">
    <property type="entry name" value="CHM, RAB ESCORT PROTEIN 1"/>
    <property type="match status" value="1"/>
</dbReference>
<dbReference type="Proteomes" id="UP000027195">
    <property type="component" value="Unassembled WGS sequence"/>
</dbReference>
<feature type="region of interest" description="Disordered" evidence="2">
    <location>
        <begin position="385"/>
        <end position="410"/>
    </location>
</feature>
<sequence>MPDHLDEVHYDAVVVGTDLASSILAAALSKAGKKVLHLDENEYYGGDSASLALEEVVRWANDRQNTASTSGARDLSRYLRRQRRKFTSVSYAFPRYSHSLDSPGSSSPLVLPSELQRASRQYSISLSPTLLPSTGPLIDTLIKSGVSRYGGFRLLEGVSVYTGDGVIKRVPSSKEDVFKDKEMSLLDKRKLMKFLMFATGDFESKPEVQGNEDTPLLSFLQNTFSLSSDVSFAIAFAIAHCTSPQDATLPALQRMRHYLRSSGRYGNSPFLIGHYGGPGEIAQGFCRVTAVRGGTYILGRRFRSLKRNTTSEGAPAHGAFSIELEDIPDTLHADVLITTRDYLPPDMLDGADDNSPSNRSPAAGKKLLARGIAVIDHPIQYAAVIPPTPDADQSSPSSEESTKTPQPLDTTLVVFPPGCLGDTRPLFESSVTALITGEGAFSCPRGQYVVYLCATIPSASEETLPTLNPESLLKPYLDTLVALPRPDSSSSSAPSPPLFQMFYLQRLDEPAATTLTPTESSNPHPSIHVISPDPSFTSPLTETSDWAATEAERVFRNIMRPEGAGTELANEEDEPLDFWPPLEEEEGGSEDVEEW</sequence>
<feature type="compositionally biased region" description="Low complexity" evidence="2">
    <location>
        <begin position="393"/>
        <end position="406"/>
    </location>
</feature>
<dbReference type="InterPro" id="IPR036188">
    <property type="entry name" value="FAD/NAD-bd_sf"/>
</dbReference>
<dbReference type="FunFam" id="1.10.405.10:FF:000003">
    <property type="entry name" value="Rab proteins geranylgeranyltransferase component A"/>
    <property type="match status" value="1"/>
</dbReference>
<dbReference type="HOGENOM" id="CLU_021695_3_0_1"/>
<dbReference type="GO" id="GO:0005092">
    <property type="term" value="F:GDP-dissociation inhibitor activity"/>
    <property type="evidence" value="ECO:0007669"/>
    <property type="project" value="InterPro"/>
</dbReference>
<feature type="region of interest" description="Disordered" evidence="2">
    <location>
        <begin position="561"/>
        <end position="595"/>
    </location>
</feature>
<dbReference type="Pfam" id="PF00996">
    <property type="entry name" value="GDI"/>
    <property type="match status" value="2"/>
</dbReference>
<proteinExistence type="inferred from homology"/>
<evidence type="ECO:0008006" key="5">
    <source>
        <dbReference type="Google" id="ProtNLM"/>
    </source>
</evidence>
<evidence type="ECO:0000313" key="4">
    <source>
        <dbReference type="Proteomes" id="UP000027195"/>
    </source>
</evidence>
<dbReference type="GO" id="GO:0005829">
    <property type="term" value="C:cytosol"/>
    <property type="evidence" value="ECO:0007669"/>
    <property type="project" value="TreeGrafter"/>
</dbReference>
<gene>
    <name evidence="3" type="ORF">BOTBODRAFT_188049</name>
</gene>
<dbReference type="OrthoDB" id="9446342at2759"/>
<accession>A0A067MEF2</accession>
<dbReference type="GO" id="GO:0016192">
    <property type="term" value="P:vesicle-mediated transport"/>
    <property type="evidence" value="ECO:0007669"/>
    <property type="project" value="TreeGrafter"/>
</dbReference>
<evidence type="ECO:0000313" key="3">
    <source>
        <dbReference type="EMBL" id="KDQ14153.1"/>
    </source>
</evidence>
<dbReference type="FunCoup" id="A0A067MEF2">
    <property type="interactions" value="132"/>
</dbReference>
<dbReference type="Gene3D" id="3.50.50.60">
    <property type="entry name" value="FAD/NAD(P)-binding domain"/>
    <property type="match status" value="1"/>
</dbReference>
<comment type="similarity">
    <text evidence="1">Belongs to the Rab GDI family.</text>
</comment>
<name>A0A067MEF2_BOTB1</name>